<dbReference type="Proteomes" id="UP000831782">
    <property type="component" value="Chromosome"/>
</dbReference>
<feature type="transmembrane region" description="Helical" evidence="1">
    <location>
        <begin position="79"/>
        <end position="98"/>
    </location>
</feature>
<feature type="transmembrane region" description="Helical" evidence="1">
    <location>
        <begin position="6"/>
        <end position="30"/>
    </location>
</feature>
<accession>A0ABY4EW82</accession>
<keyword evidence="1" id="KW-0812">Transmembrane</keyword>
<keyword evidence="1" id="KW-0472">Membrane</keyword>
<sequence>MNSIYSWIVVIHIFSAIVGIGPGFILTTIVKSANTLPEIRHAFSIKKKLHIFVMSGGILLLASGLLMGMLRPMLFQQGWYITSLILYFFALMLGPTALKRSSAPIKKMLADPHLTDIPESYHKLVKRLLRIEYVENTLLLTIILLMITKPF</sequence>
<dbReference type="EMBL" id="CP095072">
    <property type="protein sequence ID" value="UOQ48525.1"/>
    <property type="molecule type" value="Genomic_DNA"/>
</dbReference>
<reference evidence="2 3" key="1">
    <citation type="submission" date="2022-04" db="EMBL/GenBank/DDBJ databases">
        <title>Gracilibacillus sp. isolated from saltern.</title>
        <authorList>
            <person name="Won M."/>
            <person name="Lee C.-M."/>
            <person name="Woen H.-Y."/>
            <person name="Kwon S.-W."/>
        </authorList>
    </citation>
    <scope>NUCLEOTIDE SEQUENCE [LARGE SCALE GENOMIC DNA]</scope>
    <source>
        <strain evidence="2 3">SSWR10-1</strain>
    </source>
</reference>
<feature type="transmembrane region" description="Helical" evidence="1">
    <location>
        <begin position="51"/>
        <end position="73"/>
    </location>
</feature>
<evidence type="ECO:0000256" key="1">
    <source>
        <dbReference type="SAM" id="Phobius"/>
    </source>
</evidence>
<dbReference type="Pfam" id="PF10027">
    <property type="entry name" value="DUF2269"/>
    <property type="match status" value="1"/>
</dbReference>
<organism evidence="2 3">
    <name type="scientific">Gracilibacillus caseinilyticus</name>
    <dbReference type="NCBI Taxonomy" id="2932256"/>
    <lineage>
        <taxon>Bacteria</taxon>
        <taxon>Bacillati</taxon>
        <taxon>Bacillota</taxon>
        <taxon>Bacilli</taxon>
        <taxon>Bacillales</taxon>
        <taxon>Bacillaceae</taxon>
        <taxon>Gracilibacillus</taxon>
    </lineage>
</organism>
<gene>
    <name evidence="2" type="ORF">MUN88_21260</name>
</gene>
<dbReference type="RefSeq" id="WP_244719176.1">
    <property type="nucleotide sequence ID" value="NZ_CP095072.1"/>
</dbReference>
<protein>
    <submittedName>
        <fullName evidence="2">DUF2269 domain-containing protein</fullName>
    </submittedName>
</protein>
<evidence type="ECO:0000313" key="3">
    <source>
        <dbReference type="Proteomes" id="UP000831782"/>
    </source>
</evidence>
<evidence type="ECO:0000313" key="2">
    <source>
        <dbReference type="EMBL" id="UOQ48525.1"/>
    </source>
</evidence>
<name>A0ABY4EW82_9BACI</name>
<keyword evidence="3" id="KW-1185">Reference proteome</keyword>
<proteinExistence type="predicted"/>
<keyword evidence="1" id="KW-1133">Transmembrane helix</keyword>
<dbReference type="InterPro" id="IPR018729">
    <property type="entry name" value="DUF2269_transmembrane"/>
</dbReference>